<dbReference type="PANTHER" id="PTHR35901:SF1">
    <property type="entry name" value="EXONUCLEASE VAPC9"/>
    <property type="match status" value="1"/>
</dbReference>
<dbReference type="Proteomes" id="UP000718281">
    <property type="component" value="Unassembled WGS sequence"/>
</dbReference>
<dbReference type="CDD" id="cd09873">
    <property type="entry name" value="PIN_Pae0151-like"/>
    <property type="match status" value="1"/>
</dbReference>
<keyword evidence="3 6" id="KW-0479">Metal-binding</keyword>
<dbReference type="EC" id="3.1.-.-" evidence="6"/>
<evidence type="ECO:0000313" key="12">
    <source>
        <dbReference type="Proteomes" id="UP000726105"/>
    </source>
</evidence>
<evidence type="ECO:0000256" key="3">
    <source>
        <dbReference type="ARBA" id="ARBA00022723"/>
    </source>
</evidence>
<keyword evidence="6" id="KW-0800">Toxin</keyword>
<dbReference type="GO" id="GO:0000287">
    <property type="term" value="F:magnesium ion binding"/>
    <property type="evidence" value="ECO:0007669"/>
    <property type="project" value="UniProtKB-UniRule"/>
</dbReference>
<dbReference type="EMBL" id="JADIXZ010000001">
    <property type="protein sequence ID" value="MBK6299736.1"/>
    <property type="molecule type" value="Genomic_DNA"/>
</dbReference>
<dbReference type="GO" id="GO:0016787">
    <property type="term" value="F:hydrolase activity"/>
    <property type="evidence" value="ECO:0007669"/>
    <property type="project" value="UniProtKB-KW"/>
</dbReference>
<dbReference type="EMBL" id="JADKGK010000019">
    <property type="protein sequence ID" value="MBL0003959.1"/>
    <property type="molecule type" value="Genomic_DNA"/>
</dbReference>
<dbReference type="EMBL" id="JADJIB010000004">
    <property type="protein sequence ID" value="MBK7273641.1"/>
    <property type="molecule type" value="Genomic_DNA"/>
</dbReference>
<evidence type="ECO:0000256" key="1">
    <source>
        <dbReference type="ARBA" id="ARBA00022649"/>
    </source>
</evidence>
<dbReference type="SUPFAM" id="SSF88723">
    <property type="entry name" value="PIN domain-like"/>
    <property type="match status" value="1"/>
</dbReference>
<evidence type="ECO:0000256" key="5">
    <source>
        <dbReference type="ARBA" id="ARBA00022842"/>
    </source>
</evidence>
<dbReference type="InterPro" id="IPR044153">
    <property type="entry name" value="PIN_Pae0151-like"/>
</dbReference>
<comment type="cofactor">
    <cofactor evidence="6">
        <name>Mg(2+)</name>
        <dbReference type="ChEBI" id="CHEBI:18420"/>
    </cofactor>
</comment>
<protein>
    <recommendedName>
        <fullName evidence="6">Ribonuclease VapC</fullName>
        <shortName evidence="6">RNase VapC</shortName>
        <ecNumber evidence="6">3.1.-.-</ecNumber>
    </recommendedName>
    <alternativeName>
        <fullName evidence="6">Toxin VapC</fullName>
    </alternativeName>
</protein>
<comment type="function">
    <text evidence="6">Toxic component of a toxin-antitoxin (TA) system. An RNase.</text>
</comment>
<keyword evidence="5 6" id="KW-0460">Magnesium</keyword>
<evidence type="ECO:0000256" key="2">
    <source>
        <dbReference type="ARBA" id="ARBA00022722"/>
    </source>
</evidence>
<dbReference type="InterPro" id="IPR002716">
    <property type="entry name" value="PIN_dom"/>
</dbReference>
<dbReference type="Pfam" id="PF01850">
    <property type="entry name" value="PIN"/>
    <property type="match status" value="1"/>
</dbReference>
<dbReference type="AlphaFoldDB" id="A0A935CE92"/>
<evidence type="ECO:0000313" key="11">
    <source>
        <dbReference type="Proteomes" id="UP000718281"/>
    </source>
</evidence>
<dbReference type="InterPro" id="IPR051619">
    <property type="entry name" value="TypeII_TA_RNase_PINc/VapC"/>
</dbReference>
<keyword evidence="4 6" id="KW-0378">Hydrolase</keyword>
<dbReference type="PANTHER" id="PTHR35901">
    <property type="entry name" value="RIBONUCLEASE VAPC3"/>
    <property type="match status" value="1"/>
</dbReference>
<dbReference type="GO" id="GO:0004540">
    <property type="term" value="F:RNA nuclease activity"/>
    <property type="evidence" value="ECO:0007669"/>
    <property type="project" value="InterPro"/>
</dbReference>
<dbReference type="InterPro" id="IPR029060">
    <property type="entry name" value="PIN-like_dom_sf"/>
</dbReference>
<sequence length="134" mass="14472">MAFVLDSSVALSWCFEDEVTEATLRIRERLSTERAVVPSLWLLEVANVLLLGARRGRLTAEAAAEFADLLVGLPIDVVEPERDIADLMQLAAEHRLTAYDAAYLQVAAARRLPLATLDATLAEAARAAGVDLLG</sequence>
<comment type="similarity">
    <text evidence="6">Belongs to the PINc/VapC protein family.</text>
</comment>
<evidence type="ECO:0000256" key="6">
    <source>
        <dbReference type="HAMAP-Rule" id="MF_00265"/>
    </source>
</evidence>
<dbReference type="InterPro" id="IPR022907">
    <property type="entry name" value="VapC_family"/>
</dbReference>
<feature type="binding site" evidence="6">
    <location>
        <position position="100"/>
    </location>
    <ligand>
        <name>Mg(2+)</name>
        <dbReference type="ChEBI" id="CHEBI:18420"/>
    </ligand>
</feature>
<dbReference type="HAMAP" id="MF_00265">
    <property type="entry name" value="VapC_Nob1"/>
    <property type="match status" value="1"/>
</dbReference>
<comment type="caution">
    <text evidence="8">The sequence shown here is derived from an EMBL/GenBank/DDBJ whole genome shotgun (WGS) entry which is preliminary data.</text>
</comment>
<evidence type="ECO:0000256" key="4">
    <source>
        <dbReference type="ARBA" id="ARBA00022801"/>
    </source>
</evidence>
<reference evidence="11 12" key="1">
    <citation type="submission" date="2020-10" db="EMBL/GenBank/DDBJ databases">
        <title>Connecting structure to function with the recovery of over 1000 high-quality activated sludge metagenome-assembled genomes encoding full-length rRNA genes using long-read sequencing.</title>
        <authorList>
            <person name="Singleton C.M."/>
            <person name="Petriglieri F."/>
            <person name="Kristensen J.M."/>
            <person name="Kirkegaard R.H."/>
            <person name="Michaelsen T.Y."/>
            <person name="Andersen M.H."/>
            <person name="Karst S.M."/>
            <person name="Dueholm M.S."/>
            <person name="Nielsen P.H."/>
            <person name="Albertsen M."/>
        </authorList>
    </citation>
    <scope>NUCLEOTIDE SEQUENCE [LARGE SCALE GENOMIC DNA]</scope>
    <source>
        <strain evidence="8">AalE_18-Q3-R2-46_BAT3C.188</strain>
        <strain evidence="9">Ega_18-Q3-R5-49_MAXAC.001</strain>
        <strain evidence="10">Ribe_18-Q3-R11-54_MAXAC.001</strain>
    </source>
</reference>
<name>A0A935CE92_9MICO</name>
<keyword evidence="2 6" id="KW-0540">Nuclease</keyword>
<keyword evidence="1 6" id="KW-1277">Toxin-antitoxin system</keyword>
<evidence type="ECO:0000313" key="9">
    <source>
        <dbReference type="EMBL" id="MBK7273641.1"/>
    </source>
</evidence>
<accession>A0A935CE92</accession>
<dbReference type="Proteomes" id="UP000726105">
    <property type="component" value="Unassembled WGS sequence"/>
</dbReference>
<organism evidence="8 11">
    <name type="scientific">Candidatus Phosphoribacter hodrii</name>
    <dbReference type="NCBI Taxonomy" id="2953743"/>
    <lineage>
        <taxon>Bacteria</taxon>
        <taxon>Bacillati</taxon>
        <taxon>Actinomycetota</taxon>
        <taxon>Actinomycetes</taxon>
        <taxon>Micrococcales</taxon>
        <taxon>Dermatophilaceae</taxon>
        <taxon>Candidatus Phosphoribacter</taxon>
    </lineage>
</organism>
<dbReference type="Proteomes" id="UP000886632">
    <property type="component" value="Unassembled WGS sequence"/>
</dbReference>
<proteinExistence type="inferred from homology"/>
<feature type="binding site" evidence="6">
    <location>
        <position position="6"/>
    </location>
    <ligand>
        <name>Mg(2+)</name>
        <dbReference type="ChEBI" id="CHEBI:18420"/>
    </ligand>
</feature>
<evidence type="ECO:0000313" key="10">
    <source>
        <dbReference type="EMBL" id="MBL0003959.1"/>
    </source>
</evidence>
<gene>
    <name evidence="6" type="primary">vapC</name>
    <name evidence="8" type="ORF">IPF40_01335</name>
    <name evidence="9" type="ORF">IPI13_10920</name>
    <name evidence="10" type="ORF">IPP00_08185</name>
</gene>
<feature type="domain" description="PIN" evidence="7">
    <location>
        <begin position="4"/>
        <end position="126"/>
    </location>
</feature>
<dbReference type="Gene3D" id="3.40.50.1010">
    <property type="entry name" value="5'-nuclease"/>
    <property type="match status" value="1"/>
</dbReference>
<evidence type="ECO:0000259" key="7">
    <source>
        <dbReference type="Pfam" id="PF01850"/>
    </source>
</evidence>
<dbReference type="GO" id="GO:0090729">
    <property type="term" value="F:toxin activity"/>
    <property type="evidence" value="ECO:0007669"/>
    <property type="project" value="UniProtKB-KW"/>
</dbReference>
<evidence type="ECO:0000313" key="8">
    <source>
        <dbReference type="EMBL" id="MBK6299736.1"/>
    </source>
</evidence>